<evidence type="ECO:0000256" key="5">
    <source>
        <dbReference type="ARBA" id="ARBA00022448"/>
    </source>
</evidence>
<comment type="cofactor">
    <cofactor evidence="1">
        <name>FAD</name>
        <dbReference type="ChEBI" id="CHEBI:57692"/>
    </cofactor>
</comment>
<evidence type="ECO:0000256" key="8">
    <source>
        <dbReference type="ARBA" id="ARBA00022824"/>
    </source>
</evidence>
<dbReference type="PANTHER" id="PTHR12613:SF0">
    <property type="entry name" value="ERO1-LIKE PROTEIN"/>
    <property type="match status" value="1"/>
</dbReference>
<dbReference type="InterPro" id="IPR007266">
    <property type="entry name" value="Ero1"/>
</dbReference>
<organism evidence="16 17">
    <name type="scientific">Sporisorium graminicola</name>
    <dbReference type="NCBI Taxonomy" id="280036"/>
    <lineage>
        <taxon>Eukaryota</taxon>
        <taxon>Fungi</taxon>
        <taxon>Dikarya</taxon>
        <taxon>Basidiomycota</taxon>
        <taxon>Ustilaginomycotina</taxon>
        <taxon>Ustilaginomycetes</taxon>
        <taxon>Ustilaginales</taxon>
        <taxon>Ustilaginaceae</taxon>
        <taxon>Sporisorium</taxon>
    </lineage>
</organism>
<keyword evidence="7" id="KW-0732">Signal</keyword>
<dbReference type="GO" id="GO:0016972">
    <property type="term" value="F:thiol oxidase activity"/>
    <property type="evidence" value="ECO:0007669"/>
    <property type="project" value="InterPro"/>
</dbReference>
<name>A0A4U7KR46_9BASI</name>
<evidence type="ECO:0000313" key="16">
    <source>
        <dbReference type="EMBL" id="TKY86466.1"/>
    </source>
</evidence>
<dbReference type="GO" id="GO:0034975">
    <property type="term" value="P:protein folding in endoplasmic reticulum"/>
    <property type="evidence" value="ECO:0007669"/>
    <property type="project" value="InterPro"/>
</dbReference>
<accession>A0A4U7KR46</accession>
<evidence type="ECO:0000256" key="15">
    <source>
        <dbReference type="ARBA" id="ARBA00023284"/>
    </source>
</evidence>
<evidence type="ECO:0000256" key="6">
    <source>
        <dbReference type="ARBA" id="ARBA00022630"/>
    </source>
</evidence>
<comment type="similarity">
    <text evidence="3">Belongs to the EROs family.</text>
</comment>
<dbReference type="SUPFAM" id="SSF110019">
    <property type="entry name" value="ERO1-like"/>
    <property type="match status" value="1"/>
</dbReference>
<dbReference type="GO" id="GO:0071949">
    <property type="term" value="F:FAD binding"/>
    <property type="evidence" value="ECO:0007669"/>
    <property type="project" value="InterPro"/>
</dbReference>
<evidence type="ECO:0008006" key="18">
    <source>
        <dbReference type="Google" id="ProtNLM"/>
    </source>
</evidence>
<evidence type="ECO:0000256" key="10">
    <source>
        <dbReference type="ARBA" id="ARBA00022982"/>
    </source>
</evidence>
<keyword evidence="5" id="KW-0813">Transport</keyword>
<evidence type="ECO:0000256" key="2">
    <source>
        <dbReference type="ARBA" id="ARBA00004367"/>
    </source>
</evidence>
<dbReference type="AlphaFoldDB" id="A0A4U7KR46"/>
<evidence type="ECO:0000256" key="3">
    <source>
        <dbReference type="ARBA" id="ARBA00008277"/>
    </source>
</evidence>
<keyword evidence="11" id="KW-0560">Oxidoreductase</keyword>
<dbReference type="Proteomes" id="UP000306050">
    <property type="component" value="Chromosome SGRAM_4"/>
</dbReference>
<reference evidence="16 17" key="1">
    <citation type="submission" date="2019-05" db="EMBL/GenBank/DDBJ databases">
        <title>Sporisorium graminicola CBS 10092 draft sequencing and annotation.</title>
        <authorList>
            <person name="Solano-Gonzalez S."/>
            <person name="Caddick M.X."/>
            <person name="Darby A."/>
        </authorList>
    </citation>
    <scope>NUCLEOTIDE SEQUENCE [LARGE SCALE GENOMIC DNA]</scope>
    <source>
        <strain evidence="16 17">CBS 10092</strain>
    </source>
</reference>
<dbReference type="GO" id="GO:0005789">
    <property type="term" value="C:endoplasmic reticulum membrane"/>
    <property type="evidence" value="ECO:0007669"/>
    <property type="project" value="UniProtKB-SubCell"/>
</dbReference>
<dbReference type="EMBL" id="SRRM01000017">
    <property type="protein sequence ID" value="TKY86466.1"/>
    <property type="molecule type" value="Genomic_DNA"/>
</dbReference>
<evidence type="ECO:0000256" key="7">
    <source>
        <dbReference type="ARBA" id="ARBA00022729"/>
    </source>
</evidence>
<keyword evidence="14" id="KW-0325">Glycoprotein</keyword>
<evidence type="ECO:0000256" key="4">
    <source>
        <dbReference type="ARBA" id="ARBA00011802"/>
    </source>
</evidence>
<keyword evidence="15" id="KW-0676">Redox-active center</keyword>
<evidence type="ECO:0000313" key="17">
    <source>
        <dbReference type="Proteomes" id="UP000306050"/>
    </source>
</evidence>
<dbReference type="PANTHER" id="PTHR12613">
    <property type="entry name" value="ERO1-RELATED"/>
    <property type="match status" value="1"/>
</dbReference>
<dbReference type="OrthoDB" id="269384at2759"/>
<dbReference type="RefSeq" id="XP_029738451.1">
    <property type="nucleotide sequence ID" value="XM_029885209.1"/>
</dbReference>
<keyword evidence="9" id="KW-0274">FAD</keyword>
<keyword evidence="10" id="KW-0249">Electron transport</keyword>
<evidence type="ECO:0000256" key="14">
    <source>
        <dbReference type="ARBA" id="ARBA00023180"/>
    </source>
</evidence>
<evidence type="ECO:0000256" key="11">
    <source>
        <dbReference type="ARBA" id="ARBA00023002"/>
    </source>
</evidence>
<evidence type="ECO:0000256" key="1">
    <source>
        <dbReference type="ARBA" id="ARBA00001974"/>
    </source>
</evidence>
<dbReference type="GeneID" id="40727510"/>
<dbReference type="KEGG" id="sgra:EX895_004615"/>
<comment type="subcellular location">
    <subcellularLocation>
        <location evidence="2">Endoplasmic reticulum membrane</location>
        <topology evidence="2">Peripheral membrane protein</topology>
        <orientation evidence="2">Lumenal side</orientation>
    </subcellularLocation>
</comment>
<keyword evidence="6" id="KW-0285">Flavoprotein</keyword>
<evidence type="ECO:0000256" key="13">
    <source>
        <dbReference type="ARBA" id="ARBA00023157"/>
    </source>
</evidence>
<dbReference type="InterPro" id="IPR037192">
    <property type="entry name" value="ERO1-like_sf"/>
</dbReference>
<dbReference type="Pfam" id="PF04137">
    <property type="entry name" value="ERO1"/>
    <property type="match status" value="1"/>
</dbReference>
<keyword evidence="13" id="KW-1015">Disulfide bond</keyword>
<gene>
    <name evidence="16" type="ORF">EX895_004615</name>
</gene>
<keyword evidence="17" id="KW-1185">Reference proteome</keyword>
<sequence length="617" mass="68112">MISHARSSSGSGEMPRRRGWSAHRLGMSIALALLTTVTLLLLSASTTSIGVSAVSSRPALFRSPASDNSRGADFLQQVLTKPRSQRPPAEAAAPALGAEPICRPTGQIEDASCDYETVETINSQFFDRLDTLRKTDFFKFYKVNLFKECPFWNENGFCMNRACSVETEDESNVPEEFRVNRLSSVTTASPQDVVMTGSDASCSCSSTEFCHLDDESAEEGVYVDLLKNPERFTGYAGPSANRVWKSIYEENCFNGVKFVEPARPTSSGGTGFVDKSMLQSSIPALGGLSSGFSGLVSSLQAPLDSGDSEQCLEKRVFYRIISGLHASISIHICHDFLDTKTGEWAPNLECFITRIAEHPERLQNVYFDYVLLLRALSQLGDSTQNFSLRAGDSIEDPLAVAQLDQLISDARACPTTFDEAQMFNGQNRESLELKQEFRQHFRNISTIMDCVGCDKCRLWGKLQVNGIGTALKLLFNRNDESEGVGEVKLQKSELVALVNAAHRIAESLRAVERFRDMYQEQKLGAAAATGEVAGIVDKREASHTERTKVNGTQQQYDVEVEVEKAMHEETKLAHWLHWIEKQAEACKRSLVHCLHALGLVTGWSTDGGRGTSKHSEL</sequence>
<comment type="subunit">
    <text evidence="4">May function both as a monomer and a homodimer.</text>
</comment>
<keyword evidence="8" id="KW-0256">Endoplasmic reticulum</keyword>
<keyword evidence="12" id="KW-0472">Membrane</keyword>
<proteinExistence type="inferred from homology"/>
<dbReference type="GO" id="GO:0015035">
    <property type="term" value="F:protein-disulfide reductase activity"/>
    <property type="evidence" value="ECO:0007669"/>
    <property type="project" value="InterPro"/>
</dbReference>
<evidence type="ECO:0000256" key="9">
    <source>
        <dbReference type="ARBA" id="ARBA00022827"/>
    </source>
</evidence>
<comment type="caution">
    <text evidence="16">The sequence shown here is derived from an EMBL/GenBank/DDBJ whole genome shotgun (WGS) entry which is preliminary data.</text>
</comment>
<protein>
    <recommendedName>
        <fullName evidence="18">Endoplasmic oxidoreductin 1</fullName>
    </recommendedName>
</protein>
<evidence type="ECO:0000256" key="12">
    <source>
        <dbReference type="ARBA" id="ARBA00023136"/>
    </source>
</evidence>